<evidence type="ECO:0000313" key="5">
    <source>
        <dbReference type="EMBL" id="MVA98330.1"/>
    </source>
</evidence>
<dbReference type="Gene3D" id="1.10.10.10">
    <property type="entry name" value="Winged helix-like DNA-binding domain superfamily/Winged helix DNA-binding domain"/>
    <property type="match status" value="1"/>
</dbReference>
<keyword evidence="2" id="KW-0238">DNA-binding</keyword>
<dbReference type="SMART" id="SM00345">
    <property type="entry name" value="HTH_GNTR"/>
    <property type="match status" value="1"/>
</dbReference>
<dbReference type="InterPro" id="IPR036390">
    <property type="entry name" value="WH_DNA-bd_sf"/>
</dbReference>
<protein>
    <submittedName>
        <fullName evidence="5">FCD domain-containing protein</fullName>
    </submittedName>
</protein>
<dbReference type="GO" id="GO:0003677">
    <property type="term" value="F:DNA binding"/>
    <property type="evidence" value="ECO:0007669"/>
    <property type="project" value="UniProtKB-KW"/>
</dbReference>
<sequence>MDFDPTTLNRALPLRDQIYHKIRNMIAVGRLKPGDPINEVAIAEALGISRTPVREAVKRISDEGLIKVLAQTGTYVAPISRADLEEAYVIRRALEMESARRAAPKFTASACEALEDNIAAHRLAISRGKYARAIQLDDVFHRTIAETSGFPMIWKAVDISKAQMDRGRYLAIPKPGYGEQTIKQHEAILDALKRQDAEGAALAMEHHLETSLHNTIEVAGELADKVAAAANESE</sequence>
<dbReference type="InterPro" id="IPR008920">
    <property type="entry name" value="TF_FadR/GntR_C"/>
</dbReference>
<feature type="domain" description="HTH gntR-type" evidence="4">
    <location>
        <begin position="12"/>
        <end position="79"/>
    </location>
</feature>
<reference evidence="5 6" key="1">
    <citation type="submission" date="2019-12" db="EMBL/GenBank/DDBJ databases">
        <title>Nitratireductor arenosus sp. nov., Isolated from sea sand, Jeju island, South Korea.</title>
        <authorList>
            <person name="Kim W."/>
        </authorList>
    </citation>
    <scope>NUCLEOTIDE SEQUENCE [LARGE SCALE GENOMIC DNA]</scope>
    <source>
        <strain evidence="5 6">CAU 1489</strain>
    </source>
</reference>
<proteinExistence type="predicted"/>
<dbReference type="Pfam" id="PF07729">
    <property type="entry name" value="FCD"/>
    <property type="match status" value="1"/>
</dbReference>
<dbReference type="GO" id="GO:0003700">
    <property type="term" value="F:DNA-binding transcription factor activity"/>
    <property type="evidence" value="ECO:0007669"/>
    <property type="project" value="InterPro"/>
</dbReference>
<organism evidence="5 6">
    <name type="scientific">Nitratireductor arenosus</name>
    <dbReference type="NCBI Taxonomy" id="2682096"/>
    <lineage>
        <taxon>Bacteria</taxon>
        <taxon>Pseudomonadati</taxon>
        <taxon>Pseudomonadota</taxon>
        <taxon>Alphaproteobacteria</taxon>
        <taxon>Hyphomicrobiales</taxon>
        <taxon>Phyllobacteriaceae</taxon>
        <taxon>Nitratireductor</taxon>
    </lineage>
</organism>
<name>A0A844QK52_9HYPH</name>
<comment type="caution">
    <text evidence="5">The sequence shown here is derived from an EMBL/GenBank/DDBJ whole genome shotgun (WGS) entry which is preliminary data.</text>
</comment>
<dbReference type="PANTHER" id="PTHR43537">
    <property type="entry name" value="TRANSCRIPTIONAL REGULATOR, GNTR FAMILY"/>
    <property type="match status" value="1"/>
</dbReference>
<dbReference type="SUPFAM" id="SSF48008">
    <property type="entry name" value="GntR ligand-binding domain-like"/>
    <property type="match status" value="1"/>
</dbReference>
<evidence type="ECO:0000259" key="4">
    <source>
        <dbReference type="PROSITE" id="PS50949"/>
    </source>
</evidence>
<evidence type="ECO:0000256" key="3">
    <source>
        <dbReference type="ARBA" id="ARBA00023163"/>
    </source>
</evidence>
<dbReference type="Proteomes" id="UP000463224">
    <property type="component" value="Unassembled WGS sequence"/>
</dbReference>
<accession>A0A844QK52</accession>
<dbReference type="EMBL" id="WPHG01000003">
    <property type="protein sequence ID" value="MVA98330.1"/>
    <property type="molecule type" value="Genomic_DNA"/>
</dbReference>
<gene>
    <name evidence="5" type="ORF">GN330_13860</name>
</gene>
<dbReference type="InterPro" id="IPR000524">
    <property type="entry name" value="Tscrpt_reg_HTH_GntR"/>
</dbReference>
<dbReference type="SUPFAM" id="SSF46785">
    <property type="entry name" value="Winged helix' DNA-binding domain"/>
    <property type="match status" value="1"/>
</dbReference>
<dbReference type="RefSeq" id="WP_156713280.1">
    <property type="nucleotide sequence ID" value="NZ_WPHG01000003.1"/>
</dbReference>
<dbReference type="AlphaFoldDB" id="A0A844QK52"/>
<dbReference type="CDD" id="cd07377">
    <property type="entry name" value="WHTH_GntR"/>
    <property type="match status" value="1"/>
</dbReference>
<keyword evidence="1" id="KW-0805">Transcription regulation</keyword>
<dbReference type="Gene3D" id="1.20.120.530">
    <property type="entry name" value="GntR ligand-binding domain-like"/>
    <property type="match status" value="1"/>
</dbReference>
<dbReference type="PROSITE" id="PS50949">
    <property type="entry name" value="HTH_GNTR"/>
    <property type="match status" value="1"/>
</dbReference>
<dbReference type="SMART" id="SM00895">
    <property type="entry name" value="FCD"/>
    <property type="match status" value="1"/>
</dbReference>
<evidence type="ECO:0000313" key="6">
    <source>
        <dbReference type="Proteomes" id="UP000463224"/>
    </source>
</evidence>
<dbReference type="Pfam" id="PF00392">
    <property type="entry name" value="GntR"/>
    <property type="match status" value="1"/>
</dbReference>
<dbReference type="InterPro" id="IPR036388">
    <property type="entry name" value="WH-like_DNA-bd_sf"/>
</dbReference>
<keyword evidence="3" id="KW-0804">Transcription</keyword>
<evidence type="ECO:0000256" key="1">
    <source>
        <dbReference type="ARBA" id="ARBA00023015"/>
    </source>
</evidence>
<evidence type="ECO:0000256" key="2">
    <source>
        <dbReference type="ARBA" id="ARBA00023125"/>
    </source>
</evidence>
<dbReference type="InterPro" id="IPR011711">
    <property type="entry name" value="GntR_C"/>
</dbReference>
<keyword evidence="6" id="KW-1185">Reference proteome</keyword>
<dbReference type="PANTHER" id="PTHR43537:SF51">
    <property type="entry name" value="HTH-TYPE TRANSCRIPTIONAL REGULATOR LGOR-RELATED"/>
    <property type="match status" value="1"/>
</dbReference>